<feature type="signal peptide" evidence="2">
    <location>
        <begin position="1"/>
        <end position="23"/>
    </location>
</feature>
<evidence type="ECO:0000256" key="1">
    <source>
        <dbReference type="SAM" id="MobiDB-lite"/>
    </source>
</evidence>
<dbReference type="AlphaFoldDB" id="A0A564ZHX6"/>
<accession>A0A564ZHX6</accession>
<feature type="chain" id="PRO_5021838345" evidence="2">
    <location>
        <begin position="24"/>
        <end position="106"/>
    </location>
</feature>
<feature type="compositionally biased region" description="Basic and acidic residues" evidence="1">
    <location>
        <begin position="77"/>
        <end position="89"/>
    </location>
</feature>
<feature type="compositionally biased region" description="Basic and acidic residues" evidence="1">
    <location>
        <begin position="29"/>
        <end position="41"/>
    </location>
</feature>
<dbReference type="Proteomes" id="UP000334340">
    <property type="component" value="Unassembled WGS sequence"/>
</dbReference>
<organism evidence="3 4">
    <name type="scientific">Candidatus Methylomirabilis lanthanidiphila</name>
    <dbReference type="NCBI Taxonomy" id="2211376"/>
    <lineage>
        <taxon>Bacteria</taxon>
        <taxon>Candidatus Methylomirabilota</taxon>
        <taxon>Candidatus Methylomirabilia</taxon>
        <taxon>Candidatus Methylomirabilales</taxon>
        <taxon>Candidatus Methylomirabilaceae</taxon>
        <taxon>Candidatus Methylomirabilis</taxon>
    </lineage>
</organism>
<keyword evidence="4" id="KW-1185">Reference proteome</keyword>
<sequence>MKRLGFLAVAALAAVAWPTLTQAQSTPRIDQRQANQDRRIDQGVASGQLTEREAARLEKGQNRVQQVENHALADGTMTKRERAKIERAQNRQSRKIARQKHDRQHK</sequence>
<reference evidence="3 4" key="1">
    <citation type="submission" date="2019-07" db="EMBL/GenBank/DDBJ databases">
        <authorList>
            <person name="Cremers G."/>
        </authorList>
    </citation>
    <scope>NUCLEOTIDE SEQUENCE [LARGE SCALE GENOMIC DNA]</scope>
</reference>
<keyword evidence="2" id="KW-0732">Signal</keyword>
<gene>
    <name evidence="3" type="ORF">MELA_00890</name>
</gene>
<evidence type="ECO:0000313" key="4">
    <source>
        <dbReference type="Proteomes" id="UP000334340"/>
    </source>
</evidence>
<evidence type="ECO:0000256" key="2">
    <source>
        <dbReference type="SAM" id="SignalP"/>
    </source>
</evidence>
<proteinExistence type="predicted"/>
<dbReference type="EMBL" id="CABIKM010000014">
    <property type="protein sequence ID" value="VUZ84517.1"/>
    <property type="molecule type" value="Genomic_DNA"/>
</dbReference>
<evidence type="ECO:0000313" key="3">
    <source>
        <dbReference type="EMBL" id="VUZ84517.1"/>
    </source>
</evidence>
<protein>
    <submittedName>
        <fullName evidence="3">Uncharacterized protein</fullName>
    </submittedName>
</protein>
<name>A0A564ZHX6_9BACT</name>
<feature type="region of interest" description="Disordered" evidence="1">
    <location>
        <begin position="20"/>
        <end position="106"/>
    </location>
</feature>
<feature type="compositionally biased region" description="Basic and acidic residues" evidence="1">
    <location>
        <begin position="50"/>
        <end position="61"/>
    </location>
</feature>
<feature type="compositionally biased region" description="Basic residues" evidence="1">
    <location>
        <begin position="92"/>
        <end position="106"/>
    </location>
</feature>